<gene>
    <name evidence="3" type="ORF">CFOL_v3_22794</name>
</gene>
<keyword evidence="4" id="KW-1185">Reference proteome</keyword>
<keyword evidence="1" id="KW-0479">Metal-binding</keyword>
<dbReference type="EMBL" id="BDDD01001958">
    <property type="protein sequence ID" value="GAV79329.1"/>
    <property type="molecule type" value="Genomic_DNA"/>
</dbReference>
<sequence>FSKETFKKTMKTLWRAKYGLRIRDVGNNLFLFIFNDEDDRLKVMKLSPWLFDKHILLLEKIENEVHPSNLSLHKATLWIRVFGVPYLYLSERVGRIIGEEIGDLEEATVISRKKDNNQYLKLRIGLDVRKPLRWGMKFSVGLSEKAWLSFQYKKLPNFCHNCGRMGHTVKECDSKNPKDDVGLPRDL</sequence>
<feature type="domain" description="CCHC-type" evidence="2">
    <location>
        <begin position="159"/>
        <end position="172"/>
    </location>
</feature>
<dbReference type="InterPro" id="IPR025558">
    <property type="entry name" value="DUF4283"/>
</dbReference>
<proteinExistence type="predicted"/>
<dbReference type="InterPro" id="IPR001878">
    <property type="entry name" value="Znf_CCHC"/>
</dbReference>
<keyword evidence="1" id="KW-0863">Zinc-finger</keyword>
<evidence type="ECO:0000259" key="2">
    <source>
        <dbReference type="PROSITE" id="PS50158"/>
    </source>
</evidence>
<evidence type="ECO:0000256" key="1">
    <source>
        <dbReference type="PROSITE-ProRule" id="PRU00047"/>
    </source>
</evidence>
<dbReference type="SUPFAM" id="SSF57756">
    <property type="entry name" value="Retrovirus zinc finger-like domains"/>
    <property type="match status" value="1"/>
</dbReference>
<comment type="caution">
    <text evidence="3">The sequence shown here is derived from an EMBL/GenBank/DDBJ whole genome shotgun (WGS) entry which is preliminary data.</text>
</comment>
<dbReference type="Pfam" id="PF14111">
    <property type="entry name" value="DUF4283"/>
    <property type="match status" value="1"/>
</dbReference>
<dbReference type="PANTHER" id="PTHR31286">
    <property type="entry name" value="GLYCINE-RICH CELL WALL STRUCTURAL PROTEIN 1.8-LIKE"/>
    <property type="match status" value="1"/>
</dbReference>
<dbReference type="Pfam" id="PF14392">
    <property type="entry name" value="zf-CCHC_4"/>
    <property type="match status" value="1"/>
</dbReference>
<dbReference type="OrthoDB" id="1924068at2759"/>
<organism evidence="3 4">
    <name type="scientific">Cephalotus follicularis</name>
    <name type="common">Albany pitcher plant</name>
    <dbReference type="NCBI Taxonomy" id="3775"/>
    <lineage>
        <taxon>Eukaryota</taxon>
        <taxon>Viridiplantae</taxon>
        <taxon>Streptophyta</taxon>
        <taxon>Embryophyta</taxon>
        <taxon>Tracheophyta</taxon>
        <taxon>Spermatophyta</taxon>
        <taxon>Magnoliopsida</taxon>
        <taxon>eudicotyledons</taxon>
        <taxon>Gunneridae</taxon>
        <taxon>Pentapetalae</taxon>
        <taxon>rosids</taxon>
        <taxon>fabids</taxon>
        <taxon>Oxalidales</taxon>
        <taxon>Cephalotaceae</taxon>
        <taxon>Cephalotus</taxon>
    </lineage>
</organism>
<dbReference type="AlphaFoldDB" id="A0A1Q3CGI0"/>
<dbReference type="GO" id="GO:0003676">
    <property type="term" value="F:nucleic acid binding"/>
    <property type="evidence" value="ECO:0007669"/>
    <property type="project" value="InterPro"/>
</dbReference>
<accession>A0A1Q3CGI0</accession>
<dbReference type="PANTHER" id="PTHR31286:SF167">
    <property type="entry name" value="OS09G0268800 PROTEIN"/>
    <property type="match status" value="1"/>
</dbReference>
<dbReference type="InterPro" id="IPR025836">
    <property type="entry name" value="Zn_knuckle_CX2CX4HX4C"/>
</dbReference>
<dbReference type="InParanoid" id="A0A1Q3CGI0"/>
<dbReference type="Proteomes" id="UP000187406">
    <property type="component" value="Unassembled WGS sequence"/>
</dbReference>
<feature type="non-terminal residue" evidence="3">
    <location>
        <position position="1"/>
    </location>
</feature>
<reference evidence="4" key="1">
    <citation type="submission" date="2016-04" db="EMBL/GenBank/DDBJ databases">
        <title>Cephalotus genome sequencing.</title>
        <authorList>
            <person name="Fukushima K."/>
            <person name="Hasebe M."/>
            <person name="Fang X."/>
        </authorList>
    </citation>
    <scope>NUCLEOTIDE SEQUENCE [LARGE SCALE GENOMIC DNA]</scope>
    <source>
        <strain evidence="4">cv. St1</strain>
    </source>
</reference>
<dbReference type="FunCoup" id="A0A1Q3CGI0">
    <property type="interactions" value="3"/>
</dbReference>
<evidence type="ECO:0000313" key="4">
    <source>
        <dbReference type="Proteomes" id="UP000187406"/>
    </source>
</evidence>
<dbReference type="PROSITE" id="PS50158">
    <property type="entry name" value="ZF_CCHC"/>
    <property type="match status" value="1"/>
</dbReference>
<keyword evidence="1" id="KW-0862">Zinc</keyword>
<dbReference type="GO" id="GO:0008270">
    <property type="term" value="F:zinc ion binding"/>
    <property type="evidence" value="ECO:0007669"/>
    <property type="project" value="UniProtKB-KW"/>
</dbReference>
<protein>
    <submittedName>
        <fullName evidence="3">DUF4283 domain-containing protein/zf-CCHC_4 domain-containing protein</fullName>
    </submittedName>
</protein>
<dbReference type="InterPro" id="IPR036875">
    <property type="entry name" value="Znf_CCHC_sf"/>
</dbReference>
<name>A0A1Q3CGI0_CEPFO</name>
<dbReference type="InterPro" id="IPR040256">
    <property type="entry name" value="At4g02000-like"/>
</dbReference>
<evidence type="ECO:0000313" key="3">
    <source>
        <dbReference type="EMBL" id="GAV79329.1"/>
    </source>
</evidence>